<evidence type="ECO:0000313" key="2">
    <source>
        <dbReference type="Proteomes" id="UP001155163"/>
    </source>
</evidence>
<reference evidence="1 2" key="2">
    <citation type="journal article" date="2023" name="Plant Pathol.">
        <title>Dismantling and reorganizing Pseudomonas marginalis sensu#lato.</title>
        <authorList>
            <person name="Sawada H."/>
            <person name="Fujikawa T."/>
            <person name="Satou M."/>
        </authorList>
    </citation>
    <scope>NUCLEOTIDE SEQUENCE [LARGE SCALE GENOMIC DNA]</scope>
    <source>
        <strain evidence="1 2">MAFF 302046</strain>
    </source>
</reference>
<dbReference type="SUPFAM" id="SSF50118">
    <property type="entry name" value="Cell growth inhibitor/plasmid maintenance toxic component"/>
    <property type="match status" value="1"/>
</dbReference>
<dbReference type="InterPro" id="IPR011067">
    <property type="entry name" value="Plasmid_toxin/cell-grow_inhib"/>
</dbReference>
<dbReference type="PANTHER" id="PTHR33988:SF3">
    <property type="entry name" value="ENDORIBONUCLEASE TOXIN CHPB-RELATED"/>
    <property type="match status" value="1"/>
</dbReference>
<evidence type="ECO:0000313" key="1">
    <source>
        <dbReference type="EMBL" id="MCK9814329.1"/>
    </source>
</evidence>
<keyword evidence="2" id="KW-1185">Reference proteome</keyword>
<dbReference type="EMBL" id="JALQCX010000012">
    <property type="protein sequence ID" value="MCK9814329.1"/>
    <property type="molecule type" value="Genomic_DNA"/>
</dbReference>
<name>A0ABT0JEU4_9PSED</name>
<dbReference type="Pfam" id="PF02452">
    <property type="entry name" value="PemK_toxin"/>
    <property type="match status" value="1"/>
</dbReference>
<dbReference type="Proteomes" id="UP001155163">
    <property type="component" value="Unassembled WGS sequence"/>
</dbReference>
<dbReference type="InterPro" id="IPR003477">
    <property type="entry name" value="PemK-like"/>
</dbReference>
<organism evidence="1 2">
    <name type="scientific">Pseudomonas morbosilactucae</name>
    <dbReference type="NCBI Taxonomy" id="2938197"/>
    <lineage>
        <taxon>Bacteria</taxon>
        <taxon>Pseudomonadati</taxon>
        <taxon>Pseudomonadota</taxon>
        <taxon>Gammaproteobacteria</taxon>
        <taxon>Pseudomonadales</taxon>
        <taxon>Pseudomonadaceae</taxon>
        <taxon>Pseudomonas</taxon>
    </lineage>
</organism>
<dbReference type="RefSeq" id="WP_268261754.1">
    <property type="nucleotide sequence ID" value="NZ_JALQCX010000012.1"/>
</dbReference>
<dbReference type="PANTHER" id="PTHR33988">
    <property type="entry name" value="ENDORIBONUCLEASE MAZF-RELATED"/>
    <property type="match status" value="1"/>
</dbReference>
<protein>
    <submittedName>
        <fullName evidence="1">Type II toxin-antitoxin system PemK/MazF family toxin</fullName>
    </submittedName>
</protein>
<reference evidence="1 2" key="1">
    <citation type="journal article" date="2022" name="Int. J. Syst. Evol. Microbiol.">
        <title>Pseudomonas aegrilactucae sp. nov. and Pseudomonas morbosilactucae sp. nov., pathogens causing bacterial rot of lettuce in Japan.</title>
        <authorList>
            <person name="Sawada H."/>
            <person name="Fujikawa T."/>
            <person name="Satou M."/>
        </authorList>
    </citation>
    <scope>NUCLEOTIDE SEQUENCE [LARGE SCALE GENOMIC DNA]</scope>
    <source>
        <strain evidence="1 2">MAFF 302046</strain>
    </source>
</reference>
<accession>A0ABT0JEU4</accession>
<comment type="caution">
    <text evidence="1">The sequence shown here is derived from an EMBL/GenBank/DDBJ whole genome shotgun (WGS) entry which is preliminary data.</text>
</comment>
<gene>
    <name evidence="1" type="ORF">M1B35_09345</name>
</gene>
<dbReference type="Gene3D" id="2.30.30.110">
    <property type="match status" value="1"/>
</dbReference>
<proteinExistence type="predicted"/>
<sequence>MSTTQKITHAVREQLEPGDLVKVNLNPVMGSETANYRPWMVISAQAVNAVSRTVMIMPITHGSGKIMRLFPVLDIAQNDAGIDGTIVLTQTNSVDLVERGATLVGKITDPAILSDVRLRLAAYLGITASLLDDE</sequence>